<feature type="domain" description="CusB-like beta-barrel" evidence="2">
    <location>
        <begin position="219"/>
        <end position="287"/>
    </location>
</feature>
<dbReference type="InterPro" id="IPR006143">
    <property type="entry name" value="RND_pump_MFP"/>
</dbReference>
<protein>
    <submittedName>
        <fullName evidence="3">Efflux RND transporter periplasmic adaptor subunit</fullName>
    </submittedName>
</protein>
<sequence>MRILPIITAALVCGALYFLIFERDRLFGLAGREVEPAPAAVAAETPEAEAAAEAVRVVALHSLARPIETGVRLRGQTEAARQVEVRAETTGPVISSPLRRGAVVEAGTLLCEIDAGTRPAALAEAEARLAEAEISANAATKLQAGGYASETAAAGAAAALQAAQAGVEAARKEIERTRVSAPFAGLLETDAAETGALLSAGGLCATVIALDPIKLVGFVPETEVDRIRPGAVAGARLLTGREVMGRVTFLSRAADPETRTFRVEVEVANPDLAIRDGQTVEILIAAEGTEGHLVPASALTLDDGGRLGLRMIDAQTRAVFVPVEVIRDSAEGVYVAGLPATADIIVRGQEYVTDGVPVAPTFREAAE</sequence>
<keyword evidence="4" id="KW-1185">Reference proteome</keyword>
<comment type="caution">
    <text evidence="3">The sequence shown here is derived from an EMBL/GenBank/DDBJ whole genome shotgun (WGS) entry which is preliminary data.</text>
</comment>
<dbReference type="Gene3D" id="1.10.287.470">
    <property type="entry name" value="Helix hairpin bin"/>
    <property type="match status" value="1"/>
</dbReference>
<dbReference type="InterPro" id="IPR058792">
    <property type="entry name" value="Beta-barrel_RND_2"/>
</dbReference>
<organism evidence="3 4">
    <name type="scientific">Albidovulum sediminis</name>
    <dbReference type="NCBI Taxonomy" id="3066345"/>
    <lineage>
        <taxon>Bacteria</taxon>
        <taxon>Pseudomonadati</taxon>
        <taxon>Pseudomonadota</taxon>
        <taxon>Alphaproteobacteria</taxon>
        <taxon>Rhodobacterales</taxon>
        <taxon>Paracoccaceae</taxon>
        <taxon>Albidovulum</taxon>
    </lineage>
</organism>
<dbReference type="Gene3D" id="2.40.30.170">
    <property type="match status" value="1"/>
</dbReference>
<dbReference type="Gene3D" id="2.40.420.20">
    <property type="match status" value="1"/>
</dbReference>
<dbReference type="EMBL" id="JAOCQF010000001">
    <property type="protein sequence ID" value="MCT8328110.1"/>
    <property type="molecule type" value="Genomic_DNA"/>
</dbReference>
<reference evidence="4" key="1">
    <citation type="submission" date="2023-07" db="EMBL/GenBank/DDBJ databases">
        <title>Defluviimonas sediminis sp. nov., isolated from mangrove sediment.</title>
        <authorList>
            <person name="Liu L."/>
            <person name="Li J."/>
            <person name="Huang Y."/>
            <person name="Pan J."/>
            <person name="Li M."/>
        </authorList>
    </citation>
    <scope>NUCLEOTIDE SEQUENCE [LARGE SCALE GENOMIC DNA]</scope>
    <source>
        <strain evidence="4">FT324</strain>
    </source>
</reference>
<accession>A0ABT2NH87</accession>
<dbReference type="Gene3D" id="2.40.50.100">
    <property type="match status" value="1"/>
</dbReference>
<dbReference type="Proteomes" id="UP001205601">
    <property type="component" value="Unassembled WGS sequence"/>
</dbReference>
<dbReference type="NCBIfam" id="TIGR01730">
    <property type="entry name" value="RND_mfp"/>
    <property type="match status" value="1"/>
</dbReference>
<name>A0ABT2NH87_9RHOB</name>
<dbReference type="SUPFAM" id="SSF111369">
    <property type="entry name" value="HlyD-like secretion proteins"/>
    <property type="match status" value="1"/>
</dbReference>
<dbReference type="PANTHER" id="PTHR30469">
    <property type="entry name" value="MULTIDRUG RESISTANCE PROTEIN MDTA"/>
    <property type="match status" value="1"/>
</dbReference>
<dbReference type="RefSeq" id="WP_261493554.1">
    <property type="nucleotide sequence ID" value="NZ_JAOCQF010000001.1"/>
</dbReference>
<evidence type="ECO:0000259" key="2">
    <source>
        <dbReference type="Pfam" id="PF25954"/>
    </source>
</evidence>
<comment type="similarity">
    <text evidence="1">Belongs to the membrane fusion protein (MFP) (TC 8.A.1) family.</text>
</comment>
<proteinExistence type="inferred from homology"/>
<dbReference type="Pfam" id="PF25954">
    <property type="entry name" value="Beta-barrel_RND_2"/>
    <property type="match status" value="1"/>
</dbReference>
<dbReference type="PANTHER" id="PTHR30469:SF29">
    <property type="entry name" value="BLR2860 PROTEIN"/>
    <property type="match status" value="1"/>
</dbReference>
<evidence type="ECO:0000313" key="3">
    <source>
        <dbReference type="EMBL" id="MCT8328110.1"/>
    </source>
</evidence>
<evidence type="ECO:0000256" key="1">
    <source>
        <dbReference type="ARBA" id="ARBA00009477"/>
    </source>
</evidence>
<evidence type="ECO:0000313" key="4">
    <source>
        <dbReference type="Proteomes" id="UP001205601"/>
    </source>
</evidence>
<gene>
    <name evidence="3" type="ORF">N5I32_01130</name>
</gene>